<accession>A0A101IYU2</accession>
<reference evidence="2" key="1">
    <citation type="journal article" date="2015" name="MBio">
        <title>Genome-Resolved Metagenomic Analysis Reveals Roles for Candidate Phyla and Other Microbial Community Members in Biogeochemical Transformations in Oil Reservoirs.</title>
        <authorList>
            <person name="Hu P."/>
            <person name="Tom L."/>
            <person name="Singh A."/>
            <person name="Thomas B.C."/>
            <person name="Baker B.J."/>
            <person name="Piceno Y.M."/>
            <person name="Andersen G.L."/>
            <person name="Banfield J.F."/>
        </authorList>
    </citation>
    <scope>NUCLEOTIDE SEQUENCE [LARGE SCALE GENOMIC DNA]</scope>
</reference>
<comment type="caution">
    <text evidence="1">The sequence shown here is derived from an EMBL/GenBank/DDBJ whole genome shotgun (WGS) entry which is preliminary data.</text>
</comment>
<proteinExistence type="predicted"/>
<protein>
    <submittedName>
        <fullName evidence="1">Uncharacterized protein</fullName>
    </submittedName>
</protein>
<organism evidence="1 2">
    <name type="scientific">Methanoculleus marisnigri</name>
    <dbReference type="NCBI Taxonomy" id="2198"/>
    <lineage>
        <taxon>Archaea</taxon>
        <taxon>Methanobacteriati</taxon>
        <taxon>Methanobacteriota</taxon>
        <taxon>Stenosarchaea group</taxon>
        <taxon>Methanomicrobia</taxon>
        <taxon>Methanomicrobiales</taxon>
        <taxon>Methanomicrobiaceae</taxon>
        <taxon>Methanoculleus</taxon>
    </lineage>
</organism>
<dbReference type="AlphaFoldDB" id="A0A101IYU2"/>
<dbReference type="EMBL" id="LGHE01000028">
    <property type="protein sequence ID" value="KUL03844.1"/>
    <property type="molecule type" value="Genomic_DNA"/>
</dbReference>
<feature type="non-terminal residue" evidence="1">
    <location>
        <position position="96"/>
    </location>
</feature>
<dbReference type="Proteomes" id="UP000054598">
    <property type="component" value="Unassembled WGS sequence"/>
</dbReference>
<sequence>MNAGLESTRSVLVTAGAPATPIDPFRVYVVGTLDPDDISTFEVTFQTDTGVTEIPLVVDYRDDDGNLYTATRPISLENRTGEEDGDGGILVPAAVA</sequence>
<gene>
    <name evidence="1" type="ORF">XE10_0406</name>
</gene>
<name>A0A101IYU2_9EURY</name>
<evidence type="ECO:0000313" key="2">
    <source>
        <dbReference type="Proteomes" id="UP000054598"/>
    </source>
</evidence>
<evidence type="ECO:0000313" key="1">
    <source>
        <dbReference type="EMBL" id="KUL03844.1"/>
    </source>
</evidence>